<comment type="caution">
    <text evidence="5">The sequence shown here is derived from an EMBL/GenBank/DDBJ whole genome shotgun (WGS) entry which is preliminary data.</text>
</comment>
<comment type="similarity">
    <text evidence="1">Belongs to the type-I restriction system S methylase family.</text>
</comment>
<dbReference type="InterPro" id="IPR000055">
    <property type="entry name" value="Restrct_endonuc_typeI_TRD"/>
</dbReference>
<keyword evidence="6" id="KW-1185">Reference proteome</keyword>
<gene>
    <name evidence="5" type="ORF">C7H08_08015</name>
</gene>
<sequence length="451" mass="49782">MCELIVDCPHSTPKWTDEGMIVLRNQNIRNGQLDLSSPSFTDTAGYQSRIKRAVPQAGDIVFTREAPMGEVCLIPEGLTCCLGQRQVLLRPKKSVNGRYLYWALQSPFVQHQISWNEGTGTTVSNVRIPTLKSLEIPRREPHEAKIADTLGSLADKIQMNHRINQTLEQIAQAIFKSWFVDFEPVKAKHAALEAGGSEEDALLAAMQAISGKVEMELLRLQAEQPEHYAELRNTAELFPSAMQDSELEEIPEGWNVSQIGDEVTVVGGGTPSTKNRDFWEGGKIHWTTPKDLSGLNDKVLIDTERKITSAGLTKISSGLLPVDTVLMSSRAPVGYLALAKTPVAVNQGYIAMKCDKSLSPEFVLQWCVSRMNEIEGRASGTTFAEISKKSFKVIPVAVPQEDLINSYTKIAKSIYKNIEISARESGSLANLRDTLLPQLLTDSCLIDIMEA</sequence>
<evidence type="ECO:0000313" key="5">
    <source>
        <dbReference type="EMBL" id="PSF08957.1"/>
    </source>
</evidence>
<evidence type="ECO:0000313" key="6">
    <source>
        <dbReference type="Proteomes" id="UP000238385"/>
    </source>
</evidence>
<dbReference type="PANTHER" id="PTHR30408">
    <property type="entry name" value="TYPE-1 RESTRICTION ENZYME ECOKI SPECIFICITY PROTEIN"/>
    <property type="match status" value="1"/>
</dbReference>
<dbReference type="AlphaFoldDB" id="A0A2T1KFQ2"/>
<organism evidence="5 6">
    <name type="scientific">Marinobacter halophilus</name>
    <dbReference type="NCBI Taxonomy" id="1323740"/>
    <lineage>
        <taxon>Bacteria</taxon>
        <taxon>Pseudomonadati</taxon>
        <taxon>Pseudomonadota</taxon>
        <taxon>Gammaproteobacteria</taxon>
        <taxon>Pseudomonadales</taxon>
        <taxon>Marinobacteraceae</taxon>
        <taxon>Marinobacter</taxon>
    </lineage>
</organism>
<dbReference type="InterPro" id="IPR044946">
    <property type="entry name" value="Restrct_endonuc_typeI_TRD_sf"/>
</dbReference>
<keyword evidence="5" id="KW-0540">Nuclease</keyword>
<feature type="domain" description="Type I restriction modification DNA specificity" evidence="4">
    <location>
        <begin position="251"/>
        <end position="400"/>
    </location>
</feature>
<protein>
    <submittedName>
        <fullName evidence="5">Restriction endonuclease subunit S</fullName>
    </submittedName>
</protein>
<evidence type="ECO:0000256" key="2">
    <source>
        <dbReference type="ARBA" id="ARBA00022747"/>
    </source>
</evidence>
<evidence type="ECO:0000256" key="3">
    <source>
        <dbReference type="ARBA" id="ARBA00023125"/>
    </source>
</evidence>
<evidence type="ECO:0000256" key="1">
    <source>
        <dbReference type="ARBA" id="ARBA00010923"/>
    </source>
</evidence>
<dbReference type="CDD" id="cd17246">
    <property type="entry name" value="RMtype1_S_SonII-TRD2-CR2_like"/>
    <property type="match status" value="1"/>
</dbReference>
<dbReference type="GO" id="GO:0009307">
    <property type="term" value="P:DNA restriction-modification system"/>
    <property type="evidence" value="ECO:0007669"/>
    <property type="project" value="UniProtKB-KW"/>
</dbReference>
<dbReference type="CDD" id="cd17273">
    <property type="entry name" value="RMtype1_S_EcoJA69PI-TRD1-CR1_like"/>
    <property type="match status" value="1"/>
</dbReference>
<dbReference type="GO" id="GO:0004519">
    <property type="term" value="F:endonuclease activity"/>
    <property type="evidence" value="ECO:0007669"/>
    <property type="project" value="UniProtKB-KW"/>
</dbReference>
<keyword evidence="5" id="KW-0378">Hydrolase</keyword>
<dbReference type="PANTHER" id="PTHR30408:SF13">
    <property type="entry name" value="TYPE I RESTRICTION ENZYME HINDI SPECIFICITY SUBUNIT"/>
    <property type="match status" value="1"/>
</dbReference>
<dbReference type="Pfam" id="PF01420">
    <property type="entry name" value="Methylase_S"/>
    <property type="match status" value="2"/>
</dbReference>
<dbReference type="Proteomes" id="UP000238385">
    <property type="component" value="Unassembled WGS sequence"/>
</dbReference>
<dbReference type="GO" id="GO:0003677">
    <property type="term" value="F:DNA binding"/>
    <property type="evidence" value="ECO:0007669"/>
    <property type="project" value="UniProtKB-KW"/>
</dbReference>
<dbReference type="SUPFAM" id="SSF116734">
    <property type="entry name" value="DNA methylase specificity domain"/>
    <property type="match status" value="2"/>
</dbReference>
<dbReference type="Gene3D" id="3.90.220.20">
    <property type="entry name" value="DNA methylase specificity domains"/>
    <property type="match status" value="2"/>
</dbReference>
<dbReference type="InterPro" id="IPR052021">
    <property type="entry name" value="Type-I_RS_S_subunit"/>
</dbReference>
<feature type="domain" description="Type I restriction modification DNA specificity" evidence="4">
    <location>
        <begin position="19"/>
        <end position="169"/>
    </location>
</feature>
<keyword evidence="5" id="KW-0255">Endonuclease</keyword>
<dbReference type="OrthoDB" id="9798929at2"/>
<accession>A0A2T1KFQ2</accession>
<name>A0A2T1KFQ2_9GAMM</name>
<reference evidence="5 6" key="1">
    <citation type="submission" date="2018-03" db="EMBL/GenBank/DDBJ databases">
        <title>Marinobacter brunus sp. nov., a marine bacterium of Gamma-proteobacteria isolated from the surface seawater of the South China Sea.</title>
        <authorList>
            <person name="Cheng H."/>
            <person name="Wu Y.-H."/>
            <person name="Xamxidin M."/>
            <person name="Xu X.-W."/>
        </authorList>
    </citation>
    <scope>NUCLEOTIDE SEQUENCE [LARGE SCALE GENOMIC DNA]</scope>
    <source>
        <strain evidence="5 6">JCM 30472</strain>
    </source>
</reference>
<keyword evidence="2" id="KW-0680">Restriction system</keyword>
<keyword evidence="3" id="KW-0238">DNA-binding</keyword>
<evidence type="ECO:0000259" key="4">
    <source>
        <dbReference type="Pfam" id="PF01420"/>
    </source>
</evidence>
<proteinExistence type="inferred from homology"/>
<dbReference type="EMBL" id="PXNN01000011">
    <property type="protein sequence ID" value="PSF08957.1"/>
    <property type="molecule type" value="Genomic_DNA"/>
</dbReference>